<evidence type="ECO:0000256" key="5">
    <source>
        <dbReference type="ARBA" id="ARBA00023242"/>
    </source>
</evidence>
<dbReference type="CDD" id="cd14702">
    <property type="entry name" value="bZIP_plant_GBF1"/>
    <property type="match status" value="1"/>
</dbReference>
<evidence type="ECO:0000256" key="1">
    <source>
        <dbReference type="ARBA" id="ARBA00004123"/>
    </source>
</evidence>
<feature type="compositionally biased region" description="Polar residues" evidence="6">
    <location>
        <begin position="1"/>
        <end position="11"/>
    </location>
</feature>
<evidence type="ECO:0000256" key="3">
    <source>
        <dbReference type="ARBA" id="ARBA00023125"/>
    </source>
</evidence>
<evidence type="ECO:0000259" key="7">
    <source>
        <dbReference type="PROSITE" id="PS50217"/>
    </source>
</evidence>
<accession>A0ABD1G7V8</accession>
<feature type="domain" description="BZIP" evidence="7">
    <location>
        <begin position="18"/>
        <end position="81"/>
    </location>
</feature>
<dbReference type="SMART" id="SM00338">
    <property type="entry name" value="BRLZ"/>
    <property type="match status" value="1"/>
</dbReference>
<dbReference type="Pfam" id="PF00170">
    <property type="entry name" value="bZIP_1"/>
    <property type="match status" value="1"/>
</dbReference>
<comment type="subcellular location">
    <subcellularLocation>
        <location evidence="1">Nucleus</location>
    </subcellularLocation>
</comment>
<gene>
    <name evidence="8" type="ORF">AAHA92_24591</name>
</gene>
<dbReference type="PROSITE" id="PS00036">
    <property type="entry name" value="BZIP_BASIC"/>
    <property type="match status" value="1"/>
</dbReference>
<evidence type="ECO:0000256" key="2">
    <source>
        <dbReference type="ARBA" id="ARBA00023015"/>
    </source>
</evidence>
<comment type="caution">
    <text evidence="8">The sequence shown here is derived from an EMBL/GenBank/DDBJ whole genome shotgun (WGS) entry which is preliminary data.</text>
</comment>
<dbReference type="PANTHER" id="PTHR45764">
    <property type="entry name" value="BZIP TRANSCRIPTION FACTOR 44"/>
    <property type="match status" value="1"/>
</dbReference>
<dbReference type="GO" id="GO:0046982">
    <property type="term" value="F:protein heterodimerization activity"/>
    <property type="evidence" value="ECO:0007669"/>
    <property type="project" value="UniProtKB-ARBA"/>
</dbReference>
<evidence type="ECO:0000256" key="4">
    <source>
        <dbReference type="ARBA" id="ARBA00023163"/>
    </source>
</evidence>
<dbReference type="FunFam" id="1.20.5.170:FF:000020">
    <property type="entry name" value="BZIP transcription factor"/>
    <property type="match status" value="1"/>
</dbReference>
<organism evidence="8 9">
    <name type="scientific">Salvia divinorum</name>
    <name type="common">Maria pastora</name>
    <name type="synonym">Diviner's sage</name>
    <dbReference type="NCBI Taxonomy" id="28513"/>
    <lineage>
        <taxon>Eukaryota</taxon>
        <taxon>Viridiplantae</taxon>
        <taxon>Streptophyta</taxon>
        <taxon>Embryophyta</taxon>
        <taxon>Tracheophyta</taxon>
        <taxon>Spermatophyta</taxon>
        <taxon>Magnoliopsida</taxon>
        <taxon>eudicotyledons</taxon>
        <taxon>Gunneridae</taxon>
        <taxon>Pentapetalae</taxon>
        <taxon>asterids</taxon>
        <taxon>lamiids</taxon>
        <taxon>Lamiales</taxon>
        <taxon>Lamiaceae</taxon>
        <taxon>Nepetoideae</taxon>
        <taxon>Mentheae</taxon>
        <taxon>Salviinae</taxon>
        <taxon>Salvia</taxon>
        <taxon>Salvia subgen. Calosphace</taxon>
    </lineage>
</organism>
<dbReference type="AlphaFoldDB" id="A0ABD1G7V8"/>
<dbReference type="PROSITE" id="PS50217">
    <property type="entry name" value="BZIP"/>
    <property type="match status" value="1"/>
</dbReference>
<dbReference type="InterPro" id="IPR004827">
    <property type="entry name" value="bZIP"/>
</dbReference>
<dbReference type="GO" id="GO:0005634">
    <property type="term" value="C:nucleus"/>
    <property type="evidence" value="ECO:0007669"/>
    <property type="project" value="UniProtKB-SubCell"/>
</dbReference>
<sequence length="148" mass="16139">MASSSGTSSFENLDGVMDQRKRKRMQSNRESARRSRMRKQKHLDDLMAQAAQLREDNARILSSIGATAQRCASVEAENSVLGAQMMELTQRLRSLDEILSYSGSASSAVGGGGGGCMFQSEEFQFGDGGPWNSVGLSHHPIMAEMIDY</sequence>
<keyword evidence="5" id="KW-0539">Nucleus</keyword>
<dbReference type="InterPro" id="IPR045314">
    <property type="entry name" value="bZIP_plant_GBF1"/>
</dbReference>
<dbReference type="EMBL" id="JBEAFC010000009">
    <property type="protein sequence ID" value="KAL1540205.1"/>
    <property type="molecule type" value="Genomic_DNA"/>
</dbReference>
<proteinExistence type="predicted"/>
<name>A0ABD1G7V8_SALDI</name>
<evidence type="ECO:0000256" key="6">
    <source>
        <dbReference type="SAM" id="MobiDB-lite"/>
    </source>
</evidence>
<feature type="region of interest" description="Disordered" evidence="6">
    <location>
        <begin position="1"/>
        <end position="46"/>
    </location>
</feature>
<dbReference type="SUPFAM" id="SSF57959">
    <property type="entry name" value="Leucine zipper domain"/>
    <property type="match status" value="1"/>
</dbReference>
<keyword evidence="3" id="KW-0238">DNA-binding</keyword>
<evidence type="ECO:0000313" key="8">
    <source>
        <dbReference type="EMBL" id="KAL1540205.1"/>
    </source>
</evidence>
<dbReference type="InterPro" id="IPR046347">
    <property type="entry name" value="bZIP_sf"/>
</dbReference>
<dbReference type="GO" id="GO:0003677">
    <property type="term" value="F:DNA binding"/>
    <property type="evidence" value="ECO:0007669"/>
    <property type="project" value="UniProtKB-KW"/>
</dbReference>
<reference evidence="8 9" key="1">
    <citation type="submission" date="2024-06" db="EMBL/GenBank/DDBJ databases">
        <title>A chromosome level genome sequence of Diviner's sage (Salvia divinorum).</title>
        <authorList>
            <person name="Ford S.A."/>
            <person name="Ro D.-K."/>
            <person name="Ness R.W."/>
            <person name="Phillips M.A."/>
        </authorList>
    </citation>
    <scope>NUCLEOTIDE SEQUENCE [LARGE SCALE GENOMIC DNA]</scope>
    <source>
        <strain evidence="8">SAF-2024a</strain>
        <tissue evidence="8">Leaf</tissue>
    </source>
</reference>
<protein>
    <submittedName>
        <fullName evidence="8">BZIP transcription factor 44-like</fullName>
    </submittedName>
</protein>
<dbReference type="Gene3D" id="1.20.5.170">
    <property type="match status" value="1"/>
</dbReference>
<keyword evidence="2" id="KW-0805">Transcription regulation</keyword>
<dbReference type="Proteomes" id="UP001567538">
    <property type="component" value="Unassembled WGS sequence"/>
</dbReference>
<evidence type="ECO:0000313" key="9">
    <source>
        <dbReference type="Proteomes" id="UP001567538"/>
    </source>
</evidence>
<keyword evidence="9" id="KW-1185">Reference proteome</keyword>
<dbReference type="PANTHER" id="PTHR45764:SF38">
    <property type="entry name" value="BZIP TRANSCRIPTION FACTOR 44"/>
    <property type="match status" value="1"/>
</dbReference>
<keyword evidence="4" id="KW-0804">Transcription</keyword>